<dbReference type="CDD" id="cd07821">
    <property type="entry name" value="PYR_PYL_RCAR_like"/>
    <property type="match status" value="1"/>
</dbReference>
<organism evidence="1 2">
    <name type="scientific">Mycobacteroides abscessus</name>
    <dbReference type="NCBI Taxonomy" id="36809"/>
    <lineage>
        <taxon>Bacteria</taxon>
        <taxon>Bacillati</taxon>
        <taxon>Actinomycetota</taxon>
        <taxon>Actinomycetes</taxon>
        <taxon>Mycobacteriales</taxon>
        <taxon>Mycobacteriaceae</taxon>
        <taxon>Mycobacteroides</taxon>
    </lineage>
</organism>
<dbReference type="Proteomes" id="UP000045782">
    <property type="component" value="Unassembled WGS sequence"/>
</dbReference>
<dbReference type="RefSeq" id="WP_016893081.1">
    <property type="nucleotide sequence ID" value="NZ_CP014952.1"/>
</dbReference>
<dbReference type="SUPFAM" id="SSF55961">
    <property type="entry name" value="Bet v1-like"/>
    <property type="match status" value="1"/>
</dbReference>
<name>A0A0U0ZT07_9MYCO</name>
<evidence type="ECO:0000313" key="1">
    <source>
        <dbReference type="EMBL" id="CPV69439.1"/>
    </source>
</evidence>
<dbReference type="AlphaFoldDB" id="A0A0U0ZT07"/>
<dbReference type="EMBL" id="CSWP01000011">
    <property type="protein sequence ID" value="CPV69439.1"/>
    <property type="molecule type" value="Genomic_DNA"/>
</dbReference>
<dbReference type="InterPro" id="IPR019587">
    <property type="entry name" value="Polyketide_cyclase/dehydratase"/>
</dbReference>
<dbReference type="Gene3D" id="3.30.530.20">
    <property type="match status" value="1"/>
</dbReference>
<evidence type="ECO:0000313" key="2">
    <source>
        <dbReference type="Proteomes" id="UP000045782"/>
    </source>
</evidence>
<dbReference type="InterPro" id="IPR023393">
    <property type="entry name" value="START-like_dom_sf"/>
</dbReference>
<reference evidence="1 2" key="1">
    <citation type="submission" date="2015-03" db="EMBL/GenBank/DDBJ databases">
        <authorList>
            <person name="Murphy D."/>
        </authorList>
    </citation>
    <scope>NUCLEOTIDE SEQUENCE [LARGE SCALE GENOMIC DNA]</scope>
    <source>
        <strain evidence="1 2">PAP088</strain>
    </source>
</reference>
<proteinExistence type="predicted"/>
<accession>A0A0U0ZT07</accession>
<sequence length="164" mass="17833">METIEVRRSIAAPIADVFDWISNAGNYTDSPLFLAAKLIRSGSAAAYGVGAIRRFTFPFAVVHEEITRFDPPYSFSYRVIKCVPPVRHEGGAVVLTPTAHGTDLMWSSSAELRLPVFAVQITRAILPRLFGRAFSQVLDAAQSALEANHGRESTARPSADGQLS</sequence>
<gene>
    <name evidence="1" type="ORF">ERS075579_04571</name>
</gene>
<dbReference type="Pfam" id="PF10604">
    <property type="entry name" value="Polyketide_cyc2"/>
    <property type="match status" value="1"/>
</dbReference>
<protein>
    <submittedName>
        <fullName evidence="1">Polyketide cyclase / dehydrase and lipid transport</fullName>
    </submittedName>
</protein>